<gene>
    <name evidence="1" type="ORF">ElyMa_006362400</name>
</gene>
<dbReference type="EMBL" id="BMAT01012776">
    <property type="protein sequence ID" value="GFR98959.1"/>
    <property type="molecule type" value="Genomic_DNA"/>
</dbReference>
<reference evidence="1 2" key="1">
    <citation type="journal article" date="2021" name="Elife">
        <title>Chloroplast acquisition without the gene transfer in kleptoplastic sea slugs, Plakobranchus ocellatus.</title>
        <authorList>
            <person name="Maeda T."/>
            <person name="Takahashi S."/>
            <person name="Yoshida T."/>
            <person name="Shimamura S."/>
            <person name="Takaki Y."/>
            <person name="Nagai Y."/>
            <person name="Toyoda A."/>
            <person name="Suzuki Y."/>
            <person name="Arimoto A."/>
            <person name="Ishii H."/>
            <person name="Satoh N."/>
            <person name="Nishiyama T."/>
            <person name="Hasebe M."/>
            <person name="Maruyama T."/>
            <person name="Minagawa J."/>
            <person name="Obokata J."/>
            <person name="Shigenobu S."/>
        </authorList>
    </citation>
    <scope>NUCLEOTIDE SEQUENCE [LARGE SCALE GENOMIC DNA]</scope>
</reference>
<dbReference type="AlphaFoldDB" id="A0AAV4HN12"/>
<accession>A0AAV4HN12</accession>
<proteinExistence type="predicted"/>
<organism evidence="1 2">
    <name type="scientific">Elysia marginata</name>
    <dbReference type="NCBI Taxonomy" id="1093978"/>
    <lineage>
        <taxon>Eukaryota</taxon>
        <taxon>Metazoa</taxon>
        <taxon>Spiralia</taxon>
        <taxon>Lophotrochozoa</taxon>
        <taxon>Mollusca</taxon>
        <taxon>Gastropoda</taxon>
        <taxon>Heterobranchia</taxon>
        <taxon>Euthyneura</taxon>
        <taxon>Panpulmonata</taxon>
        <taxon>Sacoglossa</taxon>
        <taxon>Placobranchoidea</taxon>
        <taxon>Plakobranchidae</taxon>
        <taxon>Elysia</taxon>
    </lineage>
</organism>
<name>A0AAV4HN12_9GAST</name>
<comment type="caution">
    <text evidence="1">The sequence shown here is derived from an EMBL/GenBank/DDBJ whole genome shotgun (WGS) entry which is preliminary data.</text>
</comment>
<sequence length="66" mass="6664">MVITTDDFKGGDGVSADGSVGSGSILGNNYNTVRSLDNAVGDQGDNPDLIINISANVHDIGSANDL</sequence>
<keyword evidence="2" id="KW-1185">Reference proteome</keyword>
<evidence type="ECO:0000313" key="1">
    <source>
        <dbReference type="EMBL" id="GFR98959.1"/>
    </source>
</evidence>
<feature type="non-terminal residue" evidence="1">
    <location>
        <position position="66"/>
    </location>
</feature>
<evidence type="ECO:0000313" key="2">
    <source>
        <dbReference type="Proteomes" id="UP000762676"/>
    </source>
</evidence>
<protein>
    <submittedName>
        <fullName evidence="1">Uncharacterized protein</fullName>
    </submittedName>
</protein>
<dbReference type="Proteomes" id="UP000762676">
    <property type="component" value="Unassembled WGS sequence"/>
</dbReference>